<accession>A0A4R6FCP3</accession>
<gene>
    <name evidence="1" type="ORF">EV664_11427</name>
</gene>
<evidence type="ECO:0000313" key="1">
    <source>
        <dbReference type="EMBL" id="TDN78991.1"/>
    </source>
</evidence>
<reference evidence="1 2" key="1">
    <citation type="submission" date="2019-03" db="EMBL/GenBank/DDBJ databases">
        <title>Genomic Encyclopedia of Type Strains, Phase IV (KMG-IV): sequencing the most valuable type-strain genomes for metagenomic binning, comparative biology and taxonomic classification.</title>
        <authorList>
            <person name="Goeker M."/>
        </authorList>
    </citation>
    <scope>NUCLEOTIDE SEQUENCE [LARGE SCALE GENOMIC DNA]</scope>
    <source>
        <strain evidence="1 2">DSM 25059</strain>
    </source>
</reference>
<organism evidence="1 2">
    <name type="scientific">Stakelama pacifica</name>
    <dbReference type="NCBI Taxonomy" id="517720"/>
    <lineage>
        <taxon>Bacteria</taxon>
        <taxon>Pseudomonadati</taxon>
        <taxon>Pseudomonadota</taxon>
        <taxon>Alphaproteobacteria</taxon>
        <taxon>Sphingomonadales</taxon>
        <taxon>Sphingomonadaceae</taxon>
        <taxon>Stakelama</taxon>
    </lineage>
</organism>
<comment type="caution">
    <text evidence="1">The sequence shown here is derived from an EMBL/GenBank/DDBJ whole genome shotgun (WGS) entry which is preliminary data.</text>
</comment>
<sequence length="32" mass="3367">MCLMNGGYVDEPESLLLGAQRGKTDVLQSGLA</sequence>
<dbReference type="EMBL" id="SNWD01000014">
    <property type="protein sequence ID" value="TDN78991.1"/>
    <property type="molecule type" value="Genomic_DNA"/>
</dbReference>
<proteinExistence type="predicted"/>
<name>A0A4R6FCP3_9SPHN</name>
<keyword evidence="2" id="KW-1185">Reference proteome</keyword>
<evidence type="ECO:0000313" key="2">
    <source>
        <dbReference type="Proteomes" id="UP000295493"/>
    </source>
</evidence>
<dbReference type="Proteomes" id="UP000295493">
    <property type="component" value="Unassembled WGS sequence"/>
</dbReference>
<protein>
    <submittedName>
        <fullName evidence="1">Uncharacterized protein</fullName>
    </submittedName>
</protein>
<dbReference type="AlphaFoldDB" id="A0A4R6FCP3"/>